<name>A0A1H7Y7J3_9RHOB</name>
<feature type="region of interest" description="Disordered" evidence="1">
    <location>
        <begin position="98"/>
        <end position="117"/>
    </location>
</feature>
<accession>A0A1H7Y7J3</accession>
<gene>
    <name evidence="3" type="ORF">SAMN04488077_104270</name>
</gene>
<sequence length="215" mass="22862">MWRFILLSFVFLGWGFYEMSGGAEYRPSANSIQMRATLDNQRPKPRPLRVNVIEIAQDGLLQPDTRVTRTVTSLHGLGLTMGQRVEVTLASAAEGDVSRPSAAVEPVEPDLAGPETPEITVPTVAVARSETPIGVAVPGDAVSSFAPVTETRRVAGTSVNLRTGPGTAFGAITSLARGTEVIVLRDPGNGWIKLRVAGTGRIGWMADRLLTVASE</sequence>
<evidence type="ECO:0000256" key="1">
    <source>
        <dbReference type="SAM" id="MobiDB-lite"/>
    </source>
</evidence>
<evidence type="ECO:0000313" key="4">
    <source>
        <dbReference type="Proteomes" id="UP000182160"/>
    </source>
</evidence>
<dbReference type="Proteomes" id="UP000182160">
    <property type="component" value="Unassembled WGS sequence"/>
</dbReference>
<proteinExistence type="predicted"/>
<reference evidence="3 4" key="1">
    <citation type="submission" date="2016-10" db="EMBL/GenBank/DDBJ databases">
        <authorList>
            <person name="de Groot N.N."/>
        </authorList>
    </citation>
    <scope>NUCLEOTIDE SEQUENCE [LARGE SCALE GENOMIC DNA]</scope>
    <source>
        <strain evidence="3 4">DSM 11457</strain>
    </source>
</reference>
<dbReference type="Gene3D" id="2.30.30.40">
    <property type="entry name" value="SH3 Domains"/>
    <property type="match status" value="1"/>
</dbReference>
<dbReference type="Pfam" id="PF08239">
    <property type="entry name" value="SH3_3"/>
    <property type="match status" value="1"/>
</dbReference>
<dbReference type="RefSeq" id="WP_074785419.1">
    <property type="nucleotide sequence ID" value="NZ_FOBO01000004.1"/>
</dbReference>
<evidence type="ECO:0000259" key="2">
    <source>
        <dbReference type="PROSITE" id="PS51781"/>
    </source>
</evidence>
<dbReference type="SMART" id="SM00287">
    <property type="entry name" value="SH3b"/>
    <property type="match status" value="1"/>
</dbReference>
<organism evidence="3 4">
    <name type="scientific">Roseovarius tolerans</name>
    <dbReference type="NCBI Taxonomy" id="74031"/>
    <lineage>
        <taxon>Bacteria</taxon>
        <taxon>Pseudomonadati</taxon>
        <taxon>Pseudomonadota</taxon>
        <taxon>Alphaproteobacteria</taxon>
        <taxon>Rhodobacterales</taxon>
        <taxon>Roseobacteraceae</taxon>
        <taxon>Roseovarius</taxon>
    </lineage>
</organism>
<dbReference type="AlphaFoldDB" id="A0A1H7Y7J3"/>
<evidence type="ECO:0000313" key="3">
    <source>
        <dbReference type="EMBL" id="SEM42100.1"/>
    </source>
</evidence>
<dbReference type="InterPro" id="IPR003646">
    <property type="entry name" value="SH3-like_bac-type"/>
</dbReference>
<protein>
    <submittedName>
        <fullName evidence="3">SH3 domain-containing protein</fullName>
    </submittedName>
</protein>
<dbReference type="PROSITE" id="PS51781">
    <property type="entry name" value="SH3B"/>
    <property type="match status" value="1"/>
</dbReference>
<dbReference type="EMBL" id="FOBO01000004">
    <property type="protein sequence ID" value="SEM42100.1"/>
    <property type="molecule type" value="Genomic_DNA"/>
</dbReference>
<feature type="domain" description="SH3b" evidence="2">
    <location>
        <begin position="149"/>
        <end position="214"/>
    </location>
</feature>